<evidence type="ECO:0000313" key="1">
    <source>
        <dbReference type="EMBL" id="SMD34139.1"/>
    </source>
</evidence>
<protein>
    <submittedName>
        <fullName evidence="1">Uncharacterized protein</fullName>
    </submittedName>
</protein>
<dbReference type="STRING" id="692418.SAMN04488029_1863"/>
<dbReference type="AlphaFoldDB" id="A0A1W2GBT4"/>
<keyword evidence="2" id="KW-1185">Reference proteome</keyword>
<dbReference type="Proteomes" id="UP000192472">
    <property type="component" value="Unassembled WGS sequence"/>
</dbReference>
<reference evidence="1 2" key="1">
    <citation type="submission" date="2017-04" db="EMBL/GenBank/DDBJ databases">
        <authorList>
            <person name="Afonso C.L."/>
            <person name="Miller P.J."/>
            <person name="Scott M.A."/>
            <person name="Spackman E."/>
            <person name="Goraichik I."/>
            <person name="Dimitrov K.M."/>
            <person name="Suarez D.L."/>
            <person name="Swayne D.E."/>
        </authorList>
    </citation>
    <scope>NUCLEOTIDE SEQUENCE [LARGE SCALE GENOMIC DNA]</scope>
    <source>
        <strain evidence="1 2">DSM 26133</strain>
    </source>
</reference>
<name>A0A1W2GBT4_REIFA</name>
<accession>A0A1W2GBT4</accession>
<proteinExistence type="predicted"/>
<dbReference type="EMBL" id="FWYF01000002">
    <property type="protein sequence ID" value="SMD34139.1"/>
    <property type="molecule type" value="Genomic_DNA"/>
</dbReference>
<dbReference type="RefSeq" id="WP_084372553.1">
    <property type="nucleotide sequence ID" value="NZ_FWYF01000002.1"/>
</dbReference>
<sequence length="283" mass="32924">MSKLSIAYDITHFFKKTRNFDLFSTEQKGTMRNFIFTATLIIIANFSYGQDQWLITAKLDTIYGKIMLQAGDPFKADEARVKTGKDKEYYKSYHLRSVHLEDGKDFEVLKIDERYQFAQVDLRGKYFTQYLYLDPSSSNASNYVLKVLVDWKGKQYRVSNLTARKKFAAIFEDCKTVSEKILSGDLKKNQLDKIFAEYDDCIDKINSRIAPAQEILPMSEDIEIFISDLKSKDLYQGDLSMMIDDINQKLMNQQNIPKYLQQAVLEQLGDDEELKSQFLMLVN</sequence>
<evidence type="ECO:0000313" key="2">
    <source>
        <dbReference type="Proteomes" id="UP000192472"/>
    </source>
</evidence>
<organism evidence="1 2">
    <name type="scientific">Reichenbachiella faecimaris</name>
    <dbReference type="NCBI Taxonomy" id="692418"/>
    <lineage>
        <taxon>Bacteria</taxon>
        <taxon>Pseudomonadati</taxon>
        <taxon>Bacteroidota</taxon>
        <taxon>Cytophagia</taxon>
        <taxon>Cytophagales</taxon>
        <taxon>Reichenbachiellaceae</taxon>
        <taxon>Reichenbachiella</taxon>
    </lineage>
</organism>
<gene>
    <name evidence="1" type="ORF">SAMN04488029_1863</name>
</gene>